<protein>
    <submittedName>
        <fullName evidence="1">Hydroxymethylpyrimidine pyrophosphatase</fullName>
    </submittedName>
</protein>
<dbReference type="NCBIfam" id="TIGR00099">
    <property type="entry name" value="Cof-subfamily"/>
    <property type="match status" value="1"/>
</dbReference>
<sequence length="264" mass="29186">MLAVDLDGTLLRSDRTPHPRSAQALVRASSAGLQVVLASGRNGPAIRAYSDQIGIRCPIVAANGAHVIDEDDFEVAHHSLGEPYWSPVADFAEKSGTHFHAYARDRLLFFADTRWSEIYLQRVRHLVPEYLDREQLRGIEVTKVMLVDEPNVLDQHQKELAARLRGTPVVLVRSEAEYLEFLSAKANKGEGLREIARRKGIERHEIAAIGDYSNDVPMLEYAGVSAAVSNASEDCKAVADRIVESNEEGGVASFVDSILSNRRQ</sequence>
<dbReference type="Gene3D" id="3.40.50.1000">
    <property type="entry name" value="HAD superfamily/HAD-like"/>
    <property type="match status" value="1"/>
</dbReference>
<dbReference type="Pfam" id="PF08282">
    <property type="entry name" value="Hydrolase_3"/>
    <property type="match status" value="1"/>
</dbReference>
<dbReference type="SUPFAM" id="SSF56784">
    <property type="entry name" value="HAD-like"/>
    <property type="match status" value="1"/>
</dbReference>
<name>A0A809SB52_9BACT</name>
<dbReference type="AlphaFoldDB" id="A0A809SB52"/>
<dbReference type="NCBIfam" id="TIGR01484">
    <property type="entry name" value="HAD-SF-IIB"/>
    <property type="match status" value="1"/>
</dbReference>
<dbReference type="PANTHER" id="PTHR10000">
    <property type="entry name" value="PHOSPHOSERINE PHOSPHATASE"/>
    <property type="match status" value="1"/>
</dbReference>
<dbReference type="Proteomes" id="UP000662873">
    <property type="component" value="Chromosome"/>
</dbReference>
<dbReference type="CDD" id="cd07516">
    <property type="entry name" value="HAD_Pase"/>
    <property type="match status" value="1"/>
</dbReference>
<dbReference type="KEGG" id="npy:NPRO_23360"/>
<evidence type="ECO:0000313" key="2">
    <source>
        <dbReference type="Proteomes" id="UP000662873"/>
    </source>
</evidence>
<dbReference type="InterPro" id="IPR023214">
    <property type="entry name" value="HAD_sf"/>
</dbReference>
<dbReference type="GO" id="GO:0005829">
    <property type="term" value="C:cytosol"/>
    <property type="evidence" value="ECO:0007669"/>
    <property type="project" value="TreeGrafter"/>
</dbReference>
<dbReference type="SFLD" id="SFLDG01140">
    <property type="entry name" value="C2.B:_Phosphomannomutase_and_P"/>
    <property type="match status" value="1"/>
</dbReference>
<dbReference type="PANTHER" id="PTHR10000:SF8">
    <property type="entry name" value="HAD SUPERFAMILY HYDROLASE-LIKE, TYPE 3"/>
    <property type="match status" value="1"/>
</dbReference>
<dbReference type="InterPro" id="IPR000150">
    <property type="entry name" value="Cof"/>
</dbReference>
<dbReference type="SFLD" id="SFLDS00003">
    <property type="entry name" value="Haloacid_Dehalogenase"/>
    <property type="match status" value="1"/>
</dbReference>
<gene>
    <name evidence="1" type="ORF">NPRO_23360</name>
</gene>
<proteinExistence type="predicted"/>
<dbReference type="InterPro" id="IPR006379">
    <property type="entry name" value="HAD-SF_hydro_IIB"/>
</dbReference>
<accession>A0A809SB52</accession>
<dbReference type="EMBL" id="AP021858">
    <property type="protein sequence ID" value="BBO24741.1"/>
    <property type="molecule type" value="Genomic_DNA"/>
</dbReference>
<evidence type="ECO:0000313" key="1">
    <source>
        <dbReference type="EMBL" id="BBO24741.1"/>
    </source>
</evidence>
<reference evidence="1" key="1">
    <citation type="journal article" name="DNA Res.">
        <title>The physiological potential of anammox bacteria as revealed by their core genome structure.</title>
        <authorList>
            <person name="Okubo T."/>
            <person name="Toyoda A."/>
            <person name="Fukuhara K."/>
            <person name="Uchiyama I."/>
            <person name="Harigaya Y."/>
            <person name="Kuroiwa M."/>
            <person name="Suzuki T."/>
            <person name="Murakami Y."/>
            <person name="Suwa Y."/>
            <person name="Takami H."/>
        </authorList>
    </citation>
    <scope>NUCLEOTIDE SEQUENCE</scope>
    <source>
        <strain evidence="1">317325-2</strain>
    </source>
</reference>
<dbReference type="InterPro" id="IPR036412">
    <property type="entry name" value="HAD-like_sf"/>
</dbReference>
<organism evidence="1 2">
    <name type="scientific">Candidatus Nitrosymbiomonas proteolyticus</name>
    <dbReference type="NCBI Taxonomy" id="2608984"/>
    <lineage>
        <taxon>Bacteria</taxon>
        <taxon>Bacillati</taxon>
        <taxon>Armatimonadota</taxon>
        <taxon>Armatimonadota incertae sedis</taxon>
        <taxon>Candidatus Nitrosymbiomonas</taxon>
    </lineage>
</organism>
<dbReference type="Gene3D" id="3.30.1240.10">
    <property type="match status" value="1"/>
</dbReference>
<dbReference type="GO" id="GO:0016791">
    <property type="term" value="F:phosphatase activity"/>
    <property type="evidence" value="ECO:0007669"/>
    <property type="project" value="TreeGrafter"/>
</dbReference>
<dbReference type="GO" id="GO:0000287">
    <property type="term" value="F:magnesium ion binding"/>
    <property type="evidence" value="ECO:0007669"/>
    <property type="project" value="TreeGrafter"/>
</dbReference>